<evidence type="ECO:0000256" key="4">
    <source>
        <dbReference type="ARBA" id="ARBA00023157"/>
    </source>
</evidence>
<dbReference type="GO" id="GO:0008061">
    <property type="term" value="F:chitin binding"/>
    <property type="evidence" value="ECO:0007669"/>
    <property type="project" value="UniProtKB-KW"/>
</dbReference>
<dbReference type="EnsemblMetazoa" id="AMAM013744-RA">
    <property type="protein sequence ID" value="AMAM013744-PA"/>
    <property type="gene ID" value="AMAM013744"/>
</dbReference>
<reference evidence="8" key="2">
    <citation type="submission" date="2020-05" db="UniProtKB">
        <authorList>
            <consortium name="EnsemblMetazoa"/>
        </authorList>
    </citation>
    <scope>IDENTIFICATION</scope>
    <source>
        <strain evidence="8">maculatus3</strain>
    </source>
</reference>
<sequence length="220" mass="23755">MTHEAKIRVLGLFALLAVLGCATAQTTVDPCVEAGQTSGFLPHPTNCSLYFSCYGNKGYEQACPDGKLFDPVKIVCDIAEKVQCNVNNCPPDGIVYLPVPNVCDQYIICIGGVAFEETCDAGLFFDPVLEECNLANETNCVVNPCIQPPPVPPVLEIYPNPANCSQYIICLEGDAILRDCAKGLTFDQTLEKCTVDGVCNDAEPPTDAPVDMNEPELDIW</sequence>
<evidence type="ECO:0000313" key="8">
    <source>
        <dbReference type="EnsemblMetazoa" id="AMAM013744-PA"/>
    </source>
</evidence>
<keyword evidence="3" id="KW-0677">Repeat</keyword>
<dbReference type="SUPFAM" id="SSF57625">
    <property type="entry name" value="Invertebrate chitin-binding proteins"/>
    <property type="match status" value="3"/>
</dbReference>
<dbReference type="GO" id="GO:0005576">
    <property type="term" value="C:extracellular region"/>
    <property type="evidence" value="ECO:0007669"/>
    <property type="project" value="InterPro"/>
</dbReference>
<protein>
    <recommendedName>
        <fullName evidence="7">Chitin-binding type-2 domain-containing protein</fullName>
    </recommendedName>
</protein>
<keyword evidence="2 6" id="KW-0732">Signal</keyword>
<keyword evidence="4" id="KW-1015">Disulfide bond</keyword>
<evidence type="ECO:0000259" key="7">
    <source>
        <dbReference type="PROSITE" id="PS50940"/>
    </source>
</evidence>
<dbReference type="PROSITE" id="PS50940">
    <property type="entry name" value="CHIT_BIND_II"/>
    <property type="match status" value="3"/>
</dbReference>
<feature type="domain" description="Chitin-binding type-2" evidence="7">
    <location>
        <begin position="142"/>
        <end position="201"/>
    </location>
</feature>
<dbReference type="InterPro" id="IPR051940">
    <property type="entry name" value="Chitin_bind-dev_reg"/>
</dbReference>
<accession>A0A182SUL3</accession>
<dbReference type="InterPro" id="IPR002557">
    <property type="entry name" value="Chitin-bd_dom"/>
</dbReference>
<evidence type="ECO:0000256" key="6">
    <source>
        <dbReference type="SAM" id="SignalP"/>
    </source>
</evidence>
<dbReference type="InterPro" id="IPR036508">
    <property type="entry name" value="Chitin-bd_dom_sf"/>
</dbReference>
<organism evidence="8 9">
    <name type="scientific">Anopheles maculatus</name>
    <dbReference type="NCBI Taxonomy" id="74869"/>
    <lineage>
        <taxon>Eukaryota</taxon>
        <taxon>Metazoa</taxon>
        <taxon>Ecdysozoa</taxon>
        <taxon>Arthropoda</taxon>
        <taxon>Hexapoda</taxon>
        <taxon>Insecta</taxon>
        <taxon>Pterygota</taxon>
        <taxon>Neoptera</taxon>
        <taxon>Endopterygota</taxon>
        <taxon>Diptera</taxon>
        <taxon>Nematocera</taxon>
        <taxon>Culicoidea</taxon>
        <taxon>Culicidae</taxon>
        <taxon>Anophelinae</taxon>
        <taxon>Anopheles</taxon>
        <taxon>Anopheles maculatus group</taxon>
    </lineage>
</organism>
<evidence type="ECO:0000256" key="3">
    <source>
        <dbReference type="ARBA" id="ARBA00022737"/>
    </source>
</evidence>
<dbReference type="PANTHER" id="PTHR23301">
    <property type="entry name" value="CHITIN BINDING PERITROPHIN-A"/>
    <property type="match status" value="1"/>
</dbReference>
<feature type="domain" description="Chitin-binding type-2" evidence="7">
    <location>
        <begin position="28"/>
        <end position="86"/>
    </location>
</feature>
<feature type="signal peptide" evidence="6">
    <location>
        <begin position="1"/>
        <end position="24"/>
    </location>
</feature>
<dbReference type="PROSITE" id="PS51257">
    <property type="entry name" value="PROKAR_LIPOPROTEIN"/>
    <property type="match status" value="1"/>
</dbReference>
<feature type="domain" description="Chitin-binding type-2" evidence="7">
    <location>
        <begin position="89"/>
        <end position="140"/>
    </location>
</feature>
<reference evidence="9" key="1">
    <citation type="submission" date="2013-09" db="EMBL/GenBank/DDBJ databases">
        <title>The Genome Sequence of Anopheles maculatus species B.</title>
        <authorList>
            <consortium name="The Broad Institute Genomics Platform"/>
            <person name="Neafsey D.E."/>
            <person name="Besansky N."/>
            <person name="Howell P."/>
            <person name="Walton C."/>
            <person name="Young S.K."/>
            <person name="Zeng Q."/>
            <person name="Gargeya S."/>
            <person name="Fitzgerald M."/>
            <person name="Haas B."/>
            <person name="Abouelleil A."/>
            <person name="Allen A.W."/>
            <person name="Alvarado L."/>
            <person name="Arachchi H.M."/>
            <person name="Berlin A.M."/>
            <person name="Chapman S.B."/>
            <person name="Gainer-Dewar J."/>
            <person name="Goldberg J."/>
            <person name="Griggs A."/>
            <person name="Gujja S."/>
            <person name="Hansen M."/>
            <person name="Howarth C."/>
            <person name="Imamovic A."/>
            <person name="Ireland A."/>
            <person name="Larimer J."/>
            <person name="McCowan C."/>
            <person name="Murphy C."/>
            <person name="Pearson M."/>
            <person name="Poon T.W."/>
            <person name="Priest M."/>
            <person name="Roberts A."/>
            <person name="Saif S."/>
            <person name="Shea T."/>
            <person name="Sisk P."/>
            <person name="Sykes S."/>
            <person name="Wortman J."/>
            <person name="Nusbaum C."/>
            <person name="Birren B."/>
        </authorList>
    </citation>
    <scope>NUCLEOTIDE SEQUENCE [LARGE SCALE GENOMIC DNA]</scope>
    <source>
        <strain evidence="9">maculatus3</strain>
    </source>
</reference>
<feature type="chain" id="PRO_5008136181" description="Chitin-binding type-2 domain-containing protein" evidence="6">
    <location>
        <begin position="25"/>
        <end position="220"/>
    </location>
</feature>
<dbReference type="Pfam" id="PF01607">
    <property type="entry name" value="CBM_14"/>
    <property type="match status" value="3"/>
</dbReference>
<evidence type="ECO:0000256" key="2">
    <source>
        <dbReference type="ARBA" id="ARBA00022729"/>
    </source>
</evidence>
<name>A0A182SUL3_9DIPT</name>
<dbReference type="Gene3D" id="2.170.140.10">
    <property type="entry name" value="Chitin binding domain"/>
    <property type="match status" value="3"/>
</dbReference>
<dbReference type="VEuPathDB" id="VectorBase:AMAM013744"/>
<dbReference type="SMART" id="SM00494">
    <property type="entry name" value="ChtBD2"/>
    <property type="match status" value="3"/>
</dbReference>
<keyword evidence="1" id="KW-0147">Chitin-binding</keyword>
<dbReference type="AlphaFoldDB" id="A0A182SUL3"/>
<dbReference type="Proteomes" id="UP000075901">
    <property type="component" value="Unassembled WGS sequence"/>
</dbReference>
<keyword evidence="9" id="KW-1185">Reference proteome</keyword>
<evidence type="ECO:0000256" key="1">
    <source>
        <dbReference type="ARBA" id="ARBA00022669"/>
    </source>
</evidence>
<dbReference type="PANTHER" id="PTHR23301:SF0">
    <property type="entry name" value="CHITIN-BINDING TYPE-2 DOMAIN-CONTAINING PROTEIN-RELATED"/>
    <property type="match status" value="1"/>
</dbReference>
<proteinExistence type="predicted"/>
<evidence type="ECO:0000256" key="5">
    <source>
        <dbReference type="ARBA" id="ARBA00023180"/>
    </source>
</evidence>
<evidence type="ECO:0000313" key="9">
    <source>
        <dbReference type="Proteomes" id="UP000075901"/>
    </source>
</evidence>
<keyword evidence="5" id="KW-0325">Glycoprotein</keyword>